<evidence type="ECO:0000256" key="1">
    <source>
        <dbReference type="SAM" id="Phobius"/>
    </source>
</evidence>
<reference evidence="2 3" key="1">
    <citation type="submission" date="2024-08" db="EMBL/GenBank/DDBJ databases">
        <title>Gnathostoma spinigerum genome.</title>
        <authorList>
            <person name="Gonzalez-Bertolin B."/>
            <person name="Monzon S."/>
            <person name="Zaballos A."/>
            <person name="Jimenez P."/>
            <person name="Dekumyoy P."/>
            <person name="Varona S."/>
            <person name="Cuesta I."/>
            <person name="Sumanam S."/>
            <person name="Adisakwattana P."/>
            <person name="Gasser R.B."/>
            <person name="Hernandez-Gonzalez A."/>
            <person name="Young N.D."/>
            <person name="Perteguer M.J."/>
        </authorList>
    </citation>
    <scope>NUCLEOTIDE SEQUENCE [LARGE SCALE GENOMIC DNA]</scope>
    <source>
        <strain evidence="2">AL3</strain>
        <tissue evidence="2">Liver</tissue>
    </source>
</reference>
<comment type="caution">
    <text evidence="2">The sequence shown here is derived from an EMBL/GenBank/DDBJ whole genome shotgun (WGS) entry which is preliminary data.</text>
</comment>
<keyword evidence="3" id="KW-1185">Reference proteome</keyword>
<evidence type="ECO:0000313" key="3">
    <source>
        <dbReference type="Proteomes" id="UP001608902"/>
    </source>
</evidence>
<proteinExistence type="predicted"/>
<protein>
    <submittedName>
        <fullName evidence="2">Uncharacterized protein</fullName>
    </submittedName>
</protein>
<keyword evidence="1" id="KW-0812">Transmembrane</keyword>
<dbReference type="Proteomes" id="UP001608902">
    <property type="component" value="Unassembled WGS sequence"/>
</dbReference>
<feature type="transmembrane region" description="Helical" evidence="1">
    <location>
        <begin position="6"/>
        <end position="25"/>
    </location>
</feature>
<keyword evidence="1" id="KW-0472">Membrane</keyword>
<name>A0ABD6EIJ0_9BILA</name>
<sequence length="136" mass="15617">MHFSSLSLIYGTVIFLLLSNYVQLLPRKRSKDRKLLQCFHCGAYELNCHTHCIGYYCFENEFKTKDGVLVRRGCLNYTDSDIPENGCEEKVTKLPRSDIITSERFCVCQKTNCNTSSVPRTLLMPLIAVSFAVFCR</sequence>
<dbReference type="AlphaFoldDB" id="A0ABD6EIJ0"/>
<accession>A0ABD6EIJ0</accession>
<keyword evidence="1" id="KW-1133">Transmembrane helix</keyword>
<organism evidence="2 3">
    <name type="scientific">Gnathostoma spinigerum</name>
    <dbReference type="NCBI Taxonomy" id="75299"/>
    <lineage>
        <taxon>Eukaryota</taxon>
        <taxon>Metazoa</taxon>
        <taxon>Ecdysozoa</taxon>
        <taxon>Nematoda</taxon>
        <taxon>Chromadorea</taxon>
        <taxon>Rhabditida</taxon>
        <taxon>Spirurina</taxon>
        <taxon>Gnathostomatomorpha</taxon>
        <taxon>Gnathostomatoidea</taxon>
        <taxon>Gnathostomatidae</taxon>
        <taxon>Gnathostoma</taxon>
    </lineage>
</organism>
<dbReference type="EMBL" id="JBGFUD010004642">
    <property type="protein sequence ID" value="MFH4979790.1"/>
    <property type="molecule type" value="Genomic_DNA"/>
</dbReference>
<evidence type="ECO:0000313" key="2">
    <source>
        <dbReference type="EMBL" id="MFH4979790.1"/>
    </source>
</evidence>
<gene>
    <name evidence="2" type="ORF">AB6A40_006499</name>
</gene>